<dbReference type="Pfam" id="PF01151">
    <property type="entry name" value="ELO"/>
    <property type="match status" value="1"/>
</dbReference>
<dbReference type="InterPro" id="IPR002076">
    <property type="entry name" value="ELO_fam"/>
</dbReference>
<feature type="transmembrane region" description="Helical" evidence="11">
    <location>
        <begin position="47"/>
        <end position="66"/>
    </location>
</feature>
<dbReference type="OrthoDB" id="10259681at2759"/>
<evidence type="ECO:0000256" key="5">
    <source>
        <dbReference type="ARBA" id="ARBA00022692"/>
    </source>
</evidence>
<keyword evidence="13" id="KW-1185">Reference proteome</keyword>
<evidence type="ECO:0000256" key="4">
    <source>
        <dbReference type="ARBA" id="ARBA00022679"/>
    </source>
</evidence>
<evidence type="ECO:0000256" key="7">
    <source>
        <dbReference type="ARBA" id="ARBA00022989"/>
    </source>
</evidence>
<keyword evidence="4" id="KW-0808">Transferase</keyword>
<evidence type="ECO:0000313" key="13">
    <source>
        <dbReference type="Proteomes" id="UP000271098"/>
    </source>
</evidence>
<reference evidence="14" key="1">
    <citation type="submission" date="2016-06" db="UniProtKB">
        <authorList>
            <consortium name="WormBaseParasite"/>
        </authorList>
    </citation>
    <scope>IDENTIFICATION</scope>
</reference>
<evidence type="ECO:0000256" key="8">
    <source>
        <dbReference type="ARBA" id="ARBA00023098"/>
    </source>
</evidence>
<keyword evidence="8" id="KW-0443">Lipid metabolism</keyword>
<evidence type="ECO:0000256" key="3">
    <source>
        <dbReference type="ARBA" id="ARBA00022516"/>
    </source>
</evidence>
<name>A0A183EL55_9BILA</name>
<dbReference type="AlphaFoldDB" id="A0A183EL55"/>
<evidence type="ECO:0000313" key="14">
    <source>
        <dbReference type="WBParaSite" id="GPUH_0002172301-mRNA-1"/>
    </source>
</evidence>
<comment type="subcellular location">
    <subcellularLocation>
        <location evidence="1">Membrane</location>
        <topology evidence="1">Multi-pass membrane protein</topology>
    </subcellularLocation>
</comment>
<evidence type="ECO:0000256" key="1">
    <source>
        <dbReference type="ARBA" id="ARBA00004141"/>
    </source>
</evidence>
<evidence type="ECO:0000256" key="2">
    <source>
        <dbReference type="ARBA" id="ARBA00005194"/>
    </source>
</evidence>
<gene>
    <name evidence="12" type="ORF">GPUH_LOCUS21696</name>
</gene>
<sequence>MSIVFFLIFRGHQIVSLIYMEEFKRIAFTSPFRHDEASRFTGTLQGLALYVSAAYVILIFTIKLVMTRFKPFQLTTALNLWNTWLAVFSILGSFFTTVALFTEIKNHGLVGWCLLLHTPFCFCA</sequence>
<comment type="pathway">
    <text evidence="2">Lipid metabolism; fatty acid biosynthesis.</text>
</comment>
<dbReference type="GO" id="GO:0006633">
    <property type="term" value="P:fatty acid biosynthetic process"/>
    <property type="evidence" value="ECO:0007669"/>
    <property type="project" value="UniProtKB-UniPathway"/>
</dbReference>
<reference evidence="12 13" key="2">
    <citation type="submission" date="2018-11" db="EMBL/GenBank/DDBJ databases">
        <authorList>
            <consortium name="Pathogen Informatics"/>
        </authorList>
    </citation>
    <scope>NUCLEOTIDE SEQUENCE [LARGE SCALE GENOMIC DNA]</scope>
</reference>
<protein>
    <submittedName>
        <fullName evidence="14">Elongation of very long chain fatty acids protein</fullName>
    </submittedName>
</protein>
<dbReference type="WBParaSite" id="GPUH_0002172301-mRNA-1">
    <property type="protein sequence ID" value="GPUH_0002172301-mRNA-1"/>
    <property type="gene ID" value="GPUH_0002172301"/>
</dbReference>
<dbReference type="UniPathway" id="UPA00094"/>
<evidence type="ECO:0000256" key="9">
    <source>
        <dbReference type="ARBA" id="ARBA00023136"/>
    </source>
</evidence>
<dbReference type="GO" id="GO:0016020">
    <property type="term" value="C:membrane"/>
    <property type="evidence" value="ECO:0007669"/>
    <property type="project" value="UniProtKB-SubCell"/>
</dbReference>
<evidence type="ECO:0000256" key="10">
    <source>
        <dbReference type="ARBA" id="ARBA00023160"/>
    </source>
</evidence>
<dbReference type="GO" id="GO:0009922">
    <property type="term" value="F:fatty acid elongase activity"/>
    <property type="evidence" value="ECO:0007669"/>
    <property type="project" value="InterPro"/>
</dbReference>
<organism evidence="14">
    <name type="scientific">Gongylonema pulchrum</name>
    <dbReference type="NCBI Taxonomy" id="637853"/>
    <lineage>
        <taxon>Eukaryota</taxon>
        <taxon>Metazoa</taxon>
        <taxon>Ecdysozoa</taxon>
        <taxon>Nematoda</taxon>
        <taxon>Chromadorea</taxon>
        <taxon>Rhabditida</taxon>
        <taxon>Spirurina</taxon>
        <taxon>Spiruromorpha</taxon>
        <taxon>Spiruroidea</taxon>
        <taxon>Gongylonematidae</taxon>
        <taxon>Gongylonema</taxon>
    </lineage>
</organism>
<evidence type="ECO:0000256" key="6">
    <source>
        <dbReference type="ARBA" id="ARBA00022832"/>
    </source>
</evidence>
<evidence type="ECO:0000256" key="11">
    <source>
        <dbReference type="SAM" id="Phobius"/>
    </source>
</evidence>
<accession>A0A183EL55</accession>
<keyword evidence="3" id="KW-0444">Lipid biosynthesis</keyword>
<dbReference type="EMBL" id="UYRT01093257">
    <property type="protein sequence ID" value="VDN38768.1"/>
    <property type="molecule type" value="Genomic_DNA"/>
</dbReference>
<feature type="transmembrane region" description="Helical" evidence="11">
    <location>
        <begin position="78"/>
        <end position="101"/>
    </location>
</feature>
<keyword evidence="6" id="KW-0276">Fatty acid metabolism</keyword>
<evidence type="ECO:0000313" key="12">
    <source>
        <dbReference type="EMBL" id="VDN38768.1"/>
    </source>
</evidence>
<keyword evidence="9 11" id="KW-0472">Membrane</keyword>
<keyword evidence="5 11" id="KW-0812">Transmembrane</keyword>
<proteinExistence type="predicted"/>
<keyword evidence="7 11" id="KW-1133">Transmembrane helix</keyword>
<keyword evidence="10" id="KW-0275">Fatty acid biosynthesis</keyword>
<dbReference type="Proteomes" id="UP000271098">
    <property type="component" value="Unassembled WGS sequence"/>
</dbReference>